<feature type="region of interest" description="Disordered" evidence="1">
    <location>
        <begin position="34"/>
        <end position="68"/>
    </location>
</feature>
<dbReference type="EMBL" id="MVIE01000011">
    <property type="protein sequence ID" value="ORB42030.1"/>
    <property type="molecule type" value="Genomic_DNA"/>
</dbReference>
<reference evidence="3 4" key="1">
    <citation type="submission" date="2017-02" db="EMBL/GenBank/DDBJ databases">
        <title>The new phylogeny of genus Mycobacterium.</title>
        <authorList>
            <person name="Tortoli E."/>
            <person name="Trovato A."/>
            <person name="Cirillo D.M."/>
        </authorList>
    </citation>
    <scope>NUCLEOTIDE SEQUENCE [LARGE SCALE GENOMIC DNA]</scope>
    <source>
        <strain evidence="3 4">DSM 45000</strain>
    </source>
</reference>
<feature type="compositionally biased region" description="Low complexity" evidence="1">
    <location>
        <begin position="34"/>
        <end position="45"/>
    </location>
</feature>
<dbReference type="AlphaFoldDB" id="A0A1X0IBB7"/>
<accession>A0A1X0IBB7</accession>
<keyword evidence="2" id="KW-0732">Signal</keyword>
<dbReference type="Proteomes" id="UP000192513">
    <property type="component" value="Unassembled WGS sequence"/>
</dbReference>
<protein>
    <submittedName>
        <fullName evidence="3">Uncharacterized protein</fullName>
    </submittedName>
</protein>
<comment type="caution">
    <text evidence="3">The sequence shown here is derived from an EMBL/GenBank/DDBJ whole genome shotgun (WGS) entry which is preliminary data.</text>
</comment>
<evidence type="ECO:0000256" key="2">
    <source>
        <dbReference type="SAM" id="SignalP"/>
    </source>
</evidence>
<organism evidence="3 4">
    <name type="scientific">Mycobacterium paraseoulense</name>
    <dbReference type="NCBI Taxonomy" id="590652"/>
    <lineage>
        <taxon>Bacteria</taxon>
        <taxon>Bacillati</taxon>
        <taxon>Actinomycetota</taxon>
        <taxon>Actinomycetes</taxon>
        <taxon>Mycobacteriales</taxon>
        <taxon>Mycobacteriaceae</taxon>
        <taxon>Mycobacterium</taxon>
    </lineage>
</organism>
<feature type="chain" id="PRO_5039233642" evidence="2">
    <location>
        <begin position="27"/>
        <end position="68"/>
    </location>
</feature>
<evidence type="ECO:0000256" key="1">
    <source>
        <dbReference type="SAM" id="MobiDB-lite"/>
    </source>
</evidence>
<dbReference type="PROSITE" id="PS51257">
    <property type="entry name" value="PROKAR_LIPOPROTEIN"/>
    <property type="match status" value="1"/>
</dbReference>
<evidence type="ECO:0000313" key="4">
    <source>
        <dbReference type="Proteomes" id="UP000192513"/>
    </source>
</evidence>
<keyword evidence="4" id="KW-1185">Reference proteome</keyword>
<sequence length="68" mass="6419">MTKSQARKAFAALGGAAALTVLVGCGADTSSIGAPAVPTMATSSSPAPPPPSHPARVPDSGCIAGANC</sequence>
<name>A0A1X0IBB7_9MYCO</name>
<proteinExistence type="predicted"/>
<dbReference type="RefSeq" id="WP_142274939.1">
    <property type="nucleotide sequence ID" value="NZ_AP022619.1"/>
</dbReference>
<evidence type="ECO:0000313" key="3">
    <source>
        <dbReference type="EMBL" id="ORB42030.1"/>
    </source>
</evidence>
<feature type="signal peptide" evidence="2">
    <location>
        <begin position="1"/>
        <end position="26"/>
    </location>
</feature>
<gene>
    <name evidence="3" type="ORF">BST39_11075</name>
</gene>